<keyword evidence="3" id="KW-0479">Metal-binding</keyword>
<comment type="subcellular location">
    <subcellularLocation>
        <location evidence="1">Nucleus</location>
    </subcellularLocation>
</comment>
<dbReference type="PRINTS" id="PR00047">
    <property type="entry name" value="STROIDFINGER"/>
</dbReference>
<accession>A0AAF3J5E0</accession>
<evidence type="ECO:0000256" key="4">
    <source>
        <dbReference type="ARBA" id="ARBA00022771"/>
    </source>
</evidence>
<evidence type="ECO:0000256" key="6">
    <source>
        <dbReference type="ARBA" id="ARBA00023015"/>
    </source>
</evidence>
<dbReference type="InterPro" id="IPR001723">
    <property type="entry name" value="Nuclear_hrmn_rcpt"/>
</dbReference>
<evidence type="ECO:0000256" key="10">
    <source>
        <dbReference type="ARBA" id="ARBA00023242"/>
    </source>
</evidence>
<dbReference type="Proteomes" id="UP000887575">
    <property type="component" value="Unassembled WGS sequence"/>
</dbReference>
<feature type="domain" description="Nuclear receptor" evidence="12">
    <location>
        <begin position="11"/>
        <end position="93"/>
    </location>
</feature>
<keyword evidence="13" id="KW-1185">Reference proteome</keyword>
<evidence type="ECO:0000256" key="8">
    <source>
        <dbReference type="ARBA" id="ARBA00023163"/>
    </source>
</evidence>
<dbReference type="GO" id="GO:0006357">
    <property type="term" value="P:regulation of transcription by RNA polymerase II"/>
    <property type="evidence" value="ECO:0007669"/>
    <property type="project" value="UniProtKB-ARBA"/>
</dbReference>
<dbReference type="GO" id="GO:0043565">
    <property type="term" value="F:sequence-specific DNA binding"/>
    <property type="evidence" value="ECO:0007669"/>
    <property type="project" value="InterPro"/>
</dbReference>
<dbReference type="InterPro" id="IPR001628">
    <property type="entry name" value="Znf_hrmn_rcpt"/>
</dbReference>
<evidence type="ECO:0000256" key="9">
    <source>
        <dbReference type="ARBA" id="ARBA00023170"/>
    </source>
</evidence>
<dbReference type="PROSITE" id="PS51030">
    <property type="entry name" value="NUCLEAR_REC_DBD_2"/>
    <property type="match status" value="1"/>
</dbReference>
<protein>
    <submittedName>
        <fullName evidence="14">Nuclear receptor domain-containing protein</fullName>
    </submittedName>
</protein>
<keyword evidence="6" id="KW-0805">Transcription regulation</keyword>
<dbReference type="AlphaFoldDB" id="A0AAF3J5E0"/>
<dbReference type="Gene3D" id="1.10.565.10">
    <property type="entry name" value="Retinoid X Receptor"/>
    <property type="match status" value="1"/>
</dbReference>
<dbReference type="SUPFAM" id="SSF57716">
    <property type="entry name" value="Glucocorticoid receptor-like (DNA-binding domain)"/>
    <property type="match status" value="1"/>
</dbReference>
<feature type="compositionally biased region" description="Basic and acidic residues" evidence="11">
    <location>
        <begin position="412"/>
        <end position="426"/>
    </location>
</feature>
<dbReference type="SMART" id="SM00399">
    <property type="entry name" value="ZnF_C4"/>
    <property type="match status" value="1"/>
</dbReference>
<evidence type="ECO:0000256" key="1">
    <source>
        <dbReference type="ARBA" id="ARBA00004123"/>
    </source>
</evidence>
<feature type="region of interest" description="Disordered" evidence="11">
    <location>
        <begin position="126"/>
        <end position="145"/>
    </location>
</feature>
<dbReference type="GO" id="GO:0005634">
    <property type="term" value="C:nucleus"/>
    <property type="evidence" value="ECO:0007669"/>
    <property type="project" value="UniProtKB-SubCell"/>
</dbReference>
<dbReference type="PRINTS" id="PR00398">
    <property type="entry name" value="STRDHORMONER"/>
</dbReference>
<feature type="compositionally biased region" description="Low complexity" evidence="11">
    <location>
        <begin position="385"/>
        <end position="404"/>
    </location>
</feature>
<feature type="region of interest" description="Disordered" evidence="11">
    <location>
        <begin position="381"/>
        <end position="440"/>
    </location>
</feature>
<dbReference type="Gene3D" id="3.30.50.10">
    <property type="entry name" value="Erythroid Transcription Factor GATA-1, subunit A"/>
    <property type="match status" value="1"/>
</dbReference>
<evidence type="ECO:0000259" key="12">
    <source>
        <dbReference type="PROSITE" id="PS51030"/>
    </source>
</evidence>
<keyword evidence="9" id="KW-0675">Receptor</keyword>
<dbReference type="GO" id="GO:0008270">
    <property type="term" value="F:zinc ion binding"/>
    <property type="evidence" value="ECO:0007669"/>
    <property type="project" value="UniProtKB-KW"/>
</dbReference>
<evidence type="ECO:0000256" key="7">
    <source>
        <dbReference type="ARBA" id="ARBA00023125"/>
    </source>
</evidence>
<evidence type="ECO:0000313" key="14">
    <source>
        <dbReference type="WBParaSite" id="MBELARI_LOCUS17274"/>
    </source>
</evidence>
<keyword evidence="5" id="KW-0862">Zinc</keyword>
<dbReference type="GO" id="GO:0032502">
    <property type="term" value="P:developmental process"/>
    <property type="evidence" value="ECO:0007669"/>
    <property type="project" value="UniProtKB-ARBA"/>
</dbReference>
<evidence type="ECO:0000256" key="3">
    <source>
        <dbReference type="ARBA" id="ARBA00022723"/>
    </source>
</evidence>
<reference evidence="14" key="1">
    <citation type="submission" date="2024-02" db="UniProtKB">
        <authorList>
            <consortium name="WormBaseParasite"/>
        </authorList>
    </citation>
    <scope>IDENTIFICATION</scope>
</reference>
<sequence length="440" mass="49139">MSVPSSRILLDVPCRVCDDHSSGKHYAVFACDGCAGFFKRSIRRHRQYVCKNKGAGVGEEGRCLVDKTHRNQCRACRLRRCIEVGMNKEAVQHERGPRNSTLQRRANLHQQLNGLFPAFPLETKQSLSSPRCSSSPRSVPPPQSVSIPSLPSISPQNQFINGIPKQEASLPEIAARVFFQMISWTRMQIPFVALSHQQQVSSLQQGWCPLFVLSAIESRTLNTRSIRAFATEREKERAEIADTFEKVESLRLDPREIAFMKMLSLSKERSPHFEQLCFHLATYQQIAYRTQPFRFMRFIEILSAPIEKSLVDLLFKPSIGNASMSRLIGDLLAPTSTTAIPFATLNLSTPPPQSTLIPAFNPFSLAQQFALHAINPFQTGVCQPGSSTSPSSSTSRSEGESPISEPLNLAETKTELREESEKKVKQEPLPNADLDVDVDS</sequence>
<evidence type="ECO:0000256" key="2">
    <source>
        <dbReference type="ARBA" id="ARBA00005993"/>
    </source>
</evidence>
<keyword evidence="4" id="KW-0863">Zinc-finger</keyword>
<dbReference type="WBParaSite" id="MBELARI_LOCUS17274">
    <property type="protein sequence ID" value="MBELARI_LOCUS17274"/>
    <property type="gene ID" value="MBELARI_LOCUS17274"/>
</dbReference>
<organism evidence="13 14">
    <name type="scientific">Mesorhabditis belari</name>
    <dbReference type="NCBI Taxonomy" id="2138241"/>
    <lineage>
        <taxon>Eukaryota</taxon>
        <taxon>Metazoa</taxon>
        <taxon>Ecdysozoa</taxon>
        <taxon>Nematoda</taxon>
        <taxon>Chromadorea</taxon>
        <taxon>Rhabditida</taxon>
        <taxon>Rhabditina</taxon>
        <taxon>Rhabditomorpha</taxon>
        <taxon>Rhabditoidea</taxon>
        <taxon>Rhabditidae</taxon>
        <taxon>Mesorhabditinae</taxon>
        <taxon>Mesorhabditis</taxon>
    </lineage>
</organism>
<proteinExistence type="inferred from homology"/>
<keyword evidence="7" id="KW-0238">DNA-binding</keyword>
<keyword evidence="8" id="KW-0804">Transcription</keyword>
<comment type="similarity">
    <text evidence="2">Belongs to the nuclear hormone receptor family.</text>
</comment>
<dbReference type="FunFam" id="3.30.50.10:FF:000019">
    <property type="entry name" value="Nuclear receptor subfamily 2 group E member"/>
    <property type="match status" value="1"/>
</dbReference>
<dbReference type="InterPro" id="IPR050274">
    <property type="entry name" value="Nuclear_hormone_rcpt_NR2"/>
</dbReference>
<dbReference type="GO" id="GO:0003700">
    <property type="term" value="F:DNA-binding transcription factor activity"/>
    <property type="evidence" value="ECO:0007669"/>
    <property type="project" value="InterPro"/>
</dbReference>
<dbReference type="PANTHER" id="PTHR24083">
    <property type="entry name" value="NUCLEAR HORMONE RECEPTOR"/>
    <property type="match status" value="1"/>
</dbReference>
<dbReference type="Pfam" id="PF00105">
    <property type="entry name" value="zf-C4"/>
    <property type="match status" value="1"/>
</dbReference>
<evidence type="ECO:0000313" key="13">
    <source>
        <dbReference type="Proteomes" id="UP000887575"/>
    </source>
</evidence>
<evidence type="ECO:0000256" key="5">
    <source>
        <dbReference type="ARBA" id="ARBA00022833"/>
    </source>
</evidence>
<dbReference type="InterPro" id="IPR013088">
    <property type="entry name" value="Znf_NHR/GATA"/>
</dbReference>
<dbReference type="PROSITE" id="PS00031">
    <property type="entry name" value="NUCLEAR_REC_DBD_1"/>
    <property type="match status" value="1"/>
</dbReference>
<dbReference type="SUPFAM" id="SSF48508">
    <property type="entry name" value="Nuclear receptor ligand-binding domain"/>
    <property type="match status" value="1"/>
</dbReference>
<keyword evidence="10" id="KW-0539">Nucleus</keyword>
<evidence type="ECO:0000256" key="11">
    <source>
        <dbReference type="SAM" id="MobiDB-lite"/>
    </source>
</evidence>
<dbReference type="InterPro" id="IPR035500">
    <property type="entry name" value="NHR-like_dom_sf"/>
</dbReference>
<name>A0AAF3J5E0_9BILA</name>
<feature type="compositionally biased region" description="Low complexity" evidence="11">
    <location>
        <begin position="126"/>
        <end position="137"/>
    </location>
</feature>